<dbReference type="OrthoDB" id="15054at2"/>
<sequence length="82" mass="9387">MEKKAYAFVFAGFFITEKDPQEIFREDVTAQDMEEIERLVKEKLFKPGVDVALAPSIVPPHQANDLLQEFSRIIFGRGEENA</sequence>
<dbReference type="KEGG" id="saf:SULAZ_1474"/>
<dbReference type="STRING" id="204536.SULAZ_1474"/>
<name>C1DWF4_SULAA</name>
<keyword evidence="2" id="KW-1185">Reference proteome</keyword>
<evidence type="ECO:0000313" key="2">
    <source>
        <dbReference type="Proteomes" id="UP000001369"/>
    </source>
</evidence>
<dbReference type="Proteomes" id="UP000001369">
    <property type="component" value="Chromosome"/>
</dbReference>
<proteinExistence type="predicted"/>
<dbReference type="EMBL" id="CP001229">
    <property type="protein sequence ID" value="ACN99780.1"/>
    <property type="molecule type" value="Genomic_DNA"/>
</dbReference>
<reference evidence="1 2" key="1">
    <citation type="journal article" date="2009" name="J. Bacteriol.">
        <title>Complete and draft genome sequences of six members of the Aquificales.</title>
        <authorList>
            <person name="Reysenbach A.L."/>
            <person name="Hamamura N."/>
            <person name="Podar M."/>
            <person name="Griffiths E."/>
            <person name="Ferreira S."/>
            <person name="Hochstein R."/>
            <person name="Heidelberg J."/>
            <person name="Johnson J."/>
            <person name="Mead D."/>
            <person name="Pohorille A."/>
            <person name="Sarmiento M."/>
            <person name="Schweighofer K."/>
            <person name="Seshadri R."/>
            <person name="Voytek M.A."/>
        </authorList>
    </citation>
    <scope>NUCLEOTIDE SEQUENCE [LARGE SCALE GENOMIC DNA]</scope>
    <source>
        <strain evidence="2">Az-Fu1 / DSM 15241 / OCM 825</strain>
    </source>
</reference>
<dbReference type="AlphaFoldDB" id="C1DWF4"/>
<protein>
    <submittedName>
        <fullName evidence="1">Uncharacterized protein</fullName>
    </submittedName>
</protein>
<dbReference type="HOGENOM" id="CLU_2509792_0_0_0"/>
<gene>
    <name evidence="1" type="ordered locus">SULAZ_1474</name>
</gene>
<dbReference type="RefSeq" id="WP_012675088.1">
    <property type="nucleotide sequence ID" value="NC_012438.1"/>
</dbReference>
<organism evidence="1 2">
    <name type="scientific">Sulfurihydrogenibium azorense (strain DSM 15241 / OCM 825 / Az-Fu1)</name>
    <dbReference type="NCBI Taxonomy" id="204536"/>
    <lineage>
        <taxon>Bacteria</taxon>
        <taxon>Pseudomonadati</taxon>
        <taxon>Aquificota</taxon>
        <taxon>Aquificia</taxon>
        <taxon>Aquificales</taxon>
        <taxon>Hydrogenothermaceae</taxon>
        <taxon>Sulfurihydrogenibium</taxon>
    </lineage>
</organism>
<evidence type="ECO:0000313" key="1">
    <source>
        <dbReference type="EMBL" id="ACN99780.1"/>
    </source>
</evidence>
<accession>C1DWF4</accession>